<proteinExistence type="predicted"/>
<dbReference type="STRING" id="10228.B3SBG0"/>
<dbReference type="Proteomes" id="UP000009022">
    <property type="component" value="Unassembled WGS sequence"/>
</dbReference>
<dbReference type="RefSeq" id="XP_002117541.1">
    <property type="nucleotide sequence ID" value="XM_002117505.1"/>
</dbReference>
<evidence type="ECO:0000259" key="2">
    <source>
        <dbReference type="Pfam" id="PF01323"/>
    </source>
</evidence>
<dbReference type="eggNOG" id="ENOG502QTH7">
    <property type="taxonomic scope" value="Eukaryota"/>
</dbReference>
<dbReference type="CDD" id="cd03024">
    <property type="entry name" value="DsbA_FrnE"/>
    <property type="match status" value="1"/>
</dbReference>
<dbReference type="InterPro" id="IPR001853">
    <property type="entry name" value="DSBA-like_thioredoxin_dom"/>
</dbReference>
<dbReference type="KEGG" id="tad:TRIADDRAFT_61605"/>
<keyword evidence="4" id="KW-1185">Reference proteome</keyword>
<accession>B3SBG0</accession>
<dbReference type="AlphaFoldDB" id="B3SBG0"/>
<dbReference type="PANTHER" id="PTHR13887:SF41">
    <property type="entry name" value="THIOREDOXIN SUPERFAMILY PROTEIN"/>
    <property type="match status" value="1"/>
</dbReference>
<dbReference type="OrthoDB" id="1930760at2759"/>
<dbReference type="HOGENOM" id="CLU_069253_0_3_1"/>
<dbReference type="Pfam" id="PF01323">
    <property type="entry name" value="DSBA"/>
    <property type="match status" value="1"/>
</dbReference>
<name>B3SBG0_TRIAD</name>
<dbReference type="Gene3D" id="3.40.30.10">
    <property type="entry name" value="Glutaredoxin"/>
    <property type="match status" value="1"/>
</dbReference>
<keyword evidence="1" id="KW-0175">Coiled coil</keyword>
<evidence type="ECO:0000313" key="3">
    <source>
        <dbReference type="EMBL" id="EDV19951.1"/>
    </source>
</evidence>
<dbReference type="PhylomeDB" id="B3SBG0"/>
<dbReference type="CTD" id="6758799"/>
<evidence type="ECO:0000313" key="4">
    <source>
        <dbReference type="Proteomes" id="UP000009022"/>
    </source>
</evidence>
<dbReference type="OMA" id="QKYAISG"/>
<feature type="coiled-coil region" evidence="1">
    <location>
        <begin position="148"/>
        <end position="182"/>
    </location>
</feature>
<dbReference type="GO" id="GO:0016491">
    <property type="term" value="F:oxidoreductase activity"/>
    <property type="evidence" value="ECO:0007669"/>
    <property type="project" value="InterPro"/>
</dbReference>
<gene>
    <name evidence="3" type="ORF">TRIADDRAFT_61605</name>
</gene>
<sequence length="225" mass="25648">MGSTKPTIKIDITSDTMCPWCFVGKRHLETAMKDFESTFEFDIEWKPFLLNSNTPEEGIPVLEYLAQRYGQQVADDARNGTSSLIAAGRKVGLNFDSNRKFVNSIRSHCLLDYARTEKKQNQLAELLFQRYFIDGNNINDVKVLLDCAKEIGLKAEEAKKSLQDKERRKKIIEEAKVATQNQIHGVPHFVISLIGDQHGKAMPLHGCQPIEMFRRVFTSIKGRMI</sequence>
<evidence type="ECO:0000256" key="1">
    <source>
        <dbReference type="SAM" id="Coils"/>
    </source>
</evidence>
<reference evidence="3 4" key="1">
    <citation type="journal article" date="2008" name="Nature">
        <title>The Trichoplax genome and the nature of placozoans.</title>
        <authorList>
            <person name="Srivastava M."/>
            <person name="Begovic E."/>
            <person name="Chapman J."/>
            <person name="Putnam N.H."/>
            <person name="Hellsten U."/>
            <person name="Kawashima T."/>
            <person name="Kuo A."/>
            <person name="Mitros T."/>
            <person name="Salamov A."/>
            <person name="Carpenter M.L."/>
            <person name="Signorovitch A.Y."/>
            <person name="Moreno M.A."/>
            <person name="Kamm K."/>
            <person name="Grimwood J."/>
            <person name="Schmutz J."/>
            <person name="Shapiro H."/>
            <person name="Grigoriev I.V."/>
            <person name="Buss L.W."/>
            <person name="Schierwater B."/>
            <person name="Dellaporta S.L."/>
            <person name="Rokhsar D.S."/>
        </authorList>
    </citation>
    <scope>NUCLEOTIDE SEQUENCE [LARGE SCALE GENOMIC DNA]</scope>
    <source>
        <strain evidence="3 4">Grell-BS-1999</strain>
    </source>
</reference>
<organism evidence="3 4">
    <name type="scientific">Trichoplax adhaerens</name>
    <name type="common">Trichoplax reptans</name>
    <dbReference type="NCBI Taxonomy" id="10228"/>
    <lineage>
        <taxon>Eukaryota</taxon>
        <taxon>Metazoa</taxon>
        <taxon>Placozoa</taxon>
        <taxon>Uniplacotomia</taxon>
        <taxon>Trichoplacea</taxon>
        <taxon>Trichoplacidae</taxon>
        <taxon>Trichoplax</taxon>
    </lineage>
</organism>
<dbReference type="InParanoid" id="B3SBG0"/>
<feature type="domain" description="DSBA-like thioredoxin" evidence="2">
    <location>
        <begin position="10"/>
        <end position="215"/>
    </location>
</feature>
<dbReference type="SUPFAM" id="SSF52833">
    <property type="entry name" value="Thioredoxin-like"/>
    <property type="match status" value="1"/>
</dbReference>
<dbReference type="InterPro" id="IPR036249">
    <property type="entry name" value="Thioredoxin-like_sf"/>
</dbReference>
<protein>
    <recommendedName>
        <fullName evidence="2">DSBA-like thioredoxin domain-containing protein</fullName>
    </recommendedName>
</protein>
<dbReference type="PANTHER" id="PTHR13887">
    <property type="entry name" value="GLUTATHIONE S-TRANSFERASE KAPPA"/>
    <property type="match status" value="1"/>
</dbReference>
<dbReference type="EMBL" id="DS985264">
    <property type="protein sequence ID" value="EDV19951.1"/>
    <property type="molecule type" value="Genomic_DNA"/>
</dbReference>
<dbReference type="GeneID" id="6758799"/>